<sequence>MDRFAAAFAACPREQFLPAAVRSRAAYDGPLEIGHGQTNSQPRTVEAMLRLLDVQPGDHVLDVGSGSGWTTALLAHLVGPTGWVRGVEVLPDLVAAGAAHVAATGMAWASVEAAVPGVLGLPGHAPYDRILVSADGGALPEELRDQLADDGVMVGPADGLMLRATRSAVTQHGHYRFVPLVRPPSDGLSPPPPASSSLSSRRPASRFRRRRGRTPPPP</sequence>
<dbReference type="Pfam" id="PF01135">
    <property type="entry name" value="PCMT"/>
    <property type="match status" value="1"/>
</dbReference>
<evidence type="ECO:0000256" key="8">
    <source>
        <dbReference type="ARBA" id="ARBA00022691"/>
    </source>
</evidence>
<name>A0A4P7U933_9ACTN</name>
<dbReference type="Proteomes" id="UP000297025">
    <property type="component" value="Chromosome"/>
</dbReference>
<comment type="similarity">
    <text evidence="2">Belongs to the methyltransferase superfamily. L-isoaspartyl/D-aspartyl protein methyltransferase family.</text>
</comment>
<dbReference type="PANTHER" id="PTHR11579">
    <property type="entry name" value="PROTEIN-L-ISOASPARTATE O-METHYLTRANSFERASE"/>
    <property type="match status" value="1"/>
</dbReference>
<comment type="subcellular location">
    <subcellularLocation>
        <location evidence="1">Cytoplasm</location>
    </subcellularLocation>
</comment>
<dbReference type="Gene3D" id="3.40.50.150">
    <property type="entry name" value="Vaccinia Virus protein VP39"/>
    <property type="match status" value="1"/>
</dbReference>
<evidence type="ECO:0000256" key="1">
    <source>
        <dbReference type="ARBA" id="ARBA00004496"/>
    </source>
</evidence>
<evidence type="ECO:0000313" key="13">
    <source>
        <dbReference type="EMBL" id="GGD09798.1"/>
    </source>
</evidence>
<dbReference type="RefSeq" id="WP_135831180.1">
    <property type="nucleotide sequence ID" value="NZ_BMCK01000001.1"/>
</dbReference>
<dbReference type="Proteomes" id="UP000630594">
    <property type="component" value="Unassembled WGS sequence"/>
</dbReference>
<feature type="region of interest" description="Disordered" evidence="12">
    <location>
        <begin position="180"/>
        <end position="218"/>
    </location>
</feature>
<evidence type="ECO:0000256" key="6">
    <source>
        <dbReference type="ARBA" id="ARBA00022603"/>
    </source>
</evidence>
<dbReference type="GO" id="GO:0032259">
    <property type="term" value="P:methylation"/>
    <property type="evidence" value="ECO:0007669"/>
    <property type="project" value="UniProtKB-KW"/>
</dbReference>
<accession>A0A4P7U933</accession>
<organism evidence="14 15">
    <name type="scientific">Nocardioides daphniae</name>
    <dbReference type="NCBI Taxonomy" id="402297"/>
    <lineage>
        <taxon>Bacteria</taxon>
        <taxon>Bacillati</taxon>
        <taxon>Actinomycetota</taxon>
        <taxon>Actinomycetes</taxon>
        <taxon>Propionibacteriales</taxon>
        <taxon>Nocardioidaceae</taxon>
        <taxon>Nocardioides</taxon>
    </lineage>
</organism>
<evidence type="ECO:0000313" key="14">
    <source>
        <dbReference type="EMBL" id="QCC76131.1"/>
    </source>
</evidence>
<evidence type="ECO:0000256" key="10">
    <source>
        <dbReference type="ARBA" id="ARBA00031323"/>
    </source>
</evidence>
<dbReference type="PANTHER" id="PTHR11579:SF0">
    <property type="entry name" value="PROTEIN-L-ISOASPARTATE(D-ASPARTATE) O-METHYLTRANSFERASE"/>
    <property type="match status" value="1"/>
</dbReference>
<dbReference type="OrthoDB" id="4035289at2"/>
<evidence type="ECO:0000256" key="2">
    <source>
        <dbReference type="ARBA" id="ARBA00005369"/>
    </source>
</evidence>
<reference evidence="13" key="2">
    <citation type="journal article" date="2014" name="Int. J. Syst. Evol. Microbiol.">
        <title>Complete genome of a new Firmicutes species belonging to the dominant human colonic microbiota ('Ruminococcus bicirculans') reveals two chromosomes and a selective capacity to utilize plant glucans.</title>
        <authorList>
            <consortium name="NISC Comparative Sequencing Program"/>
            <person name="Wegmann U."/>
            <person name="Louis P."/>
            <person name="Goesmann A."/>
            <person name="Henrissat B."/>
            <person name="Duncan S.H."/>
            <person name="Flint H.J."/>
        </authorList>
    </citation>
    <scope>NUCLEOTIDE SEQUENCE</scope>
    <source>
        <strain evidence="13">CCM 7403</strain>
    </source>
</reference>
<feature type="compositionally biased region" description="Basic residues" evidence="12">
    <location>
        <begin position="203"/>
        <end position="218"/>
    </location>
</feature>
<evidence type="ECO:0000256" key="12">
    <source>
        <dbReference type="SAM" id="MobiDB-lite"/>
    </source>
</evidence>
<gene>
    <name evidence="14" type="ORF">E2C04_01030</name>
    <name evidence="13" type="ORF">GCM10007231_05800</name>
</gene>
<reference evidence="14 15" key="1">
    <citation type="journal article" date="2008" name="Int. J. Syst. Evol. Microbiol.">
        <title>Nocardioides daphniae sp. nov., isolated from Daphnia cucullata (Crustacea: Cladocera).</title>
        <authorList>
            <person name="Toth E.M."/>
            <person name="Keki Z."/>
            <person name="Homonnay Z.G."/>
            <person name="Borsodi A.K."/>
            <person name="Marialigeti K."/>
            <person name="Schumann P."/>
        </authorList>
    </citation>
    <scope>NUCLEOTIDE SEQUENCE [LARGE SCALE GENOMIC DNA]</scope>
    <source>
        <strain evidence="14 15">JCM 16608</strain>
    </source>
</reference>
<evidence type="ECO:0000256" key="3">
    <source>
        <dbReference type="ARBA" id="ARBA00011890"/>
    </source>
</evidence>
<dbReference type="EMBL" id="BMCK01000001">
    <property type="protein sequence ID" value="GGD09798.1"/>
    <property type="molecule type" value="Genomic_DNA"/>
</dbReference>
<evidence type="ECO:0000256" key="5">
    <source>
        <dbReference type="ARBA" id="ARBA00022490"/>
    </source>
</evidence>
<dbReference type="KEGG" id="ndp:E2C04_01030"/>
<reference evidence="13" key="5">
    <citation type="submission" date="2024-05" db="EMBL/GenBank/DDBJ databases">
        <authorList>
            <person name="Sun Q."/>
            <person name="Sedlacek I."/>
        </authorList>
    </citation>
    <scope>NUCLEOTIDE SEQUENCE</scope>
    <source>
        <strain evidence="13">CCM 7403</strain>
    </source>
</reference>
<keyword evidence="6 14" id="KW-0489">Methyltransferase</keyword>
<keyword evidence="7 14" id="KW-0808">Transferase</keyword>
<keyword evidence="8" id="KW-0949">S-adenosyl-L-methionine</keyword>
<proteinExistence type="inferred from homology"/>
<dbReference type="EMBL" id="CP038462">
    <property type="protein sequence ID" value="QCC76131.1"/>
    <property type="molecule type" value="Genomic_DNA"/>
</dbReference>
<evidence type="ECO:0000313" key="15">
    <source>
        <dbReference type="Proteomes" id="UP000297025"/>
    </source>
</evidence>
<protein>
    <recommendedName>
        <fullName evidence="4">Protein-L-isoaspartate O-methyltransferase</fullName>
        <ecNumber evidence="3">2.1.1.77</ecNumber>
    </recommendedName>
    <alternativeName>
        <fullName evidence="11">L-isoaspartyl protein carboxyl methyltransferase</fullName>
    </alternativeName>
    <alternativeName>
        <fullName evidence="9">Protein L-isoaspartyl methyltransferase</fullName>
    </alternativeName>
    <alternativeName>
        <fullName evidence="10">Protein-beta-aspartate methyltransferase</fullName>
    </alternativeName>
</protein>
<evidence type="ECO:0000313" key="16">
    <source>
        <dbReference type="Proteomes" id="UP000630594"/>
    </source>
</evidence>
<evidence type="ECO:0000256" key="11">
    <source>
        <dbReference type="ARBA" id="ARBA00031350"/>
    </source>
</evidence>
<dbReference type="EC" id="2.1.1.77" evidence="3"/>
<dbReference type="GO" id="GO:0005737">
    <property type="term" value="C:cytoplasm"/>
    <property type="evidence" value="ECO:0007669"/>
    <property type="project" value="UniProtKB-SubCell"/>
</dbReference>
<dbReference type="InterPro" id="IPR000682">
    <property type="entry name" value="PCMT"/>
</dbReference>
<dbReference type="SUPFAM" id="SSF53335">
    <property type="entry name" value="S-adenosyl-L-methionine-dependent methyltransferases"/>
    <property type="match status" value="1"/>
</dbReference>
<dbReference type="AlphaFoldDB" id="A0A4P7U933"/>
<evidence type="ECO:0000256" key="7">
    <source>
        <dbReference type="ARBA" id="ARBA00022679"/>
    </source>
</evidence>
<keyword evidence="16" id="KW-1185">Reference proteome</keyword>
<dbReference type="InterPro" id="IPR029063">
    <property type="entry name" value="SAM-dependent_MTases_sf"/>
</dbReference>
<dbReference type="GO" id="GO:0004719">
    <property type="term" value="F:protein-L-isoaspartate (D-aspartate) O-methyltransferase activity"/>
    <property type="evidence" value="ECO:0007669"/>
    <property type="project" value="UniProtKB-EC"/>
</dbReference>
<reference evidence="16" key="3">
    <citation type="journal article" date="2019" name="Int. J. Syst. Evol. Microbiol.">
        <title>The Global Catalogue of Microorganisms (GCM) 10K type strain sequencing project: providing services to taxonomists for standard genome sequencing and annotation.</title>
        <authorList>
            <consortium name="The Broad Institute Genomics Platform"/>
            <consortium name="The Broad Institute Genome Sequencing Center for Infectious Disease"/>
            <person name="Wu L."/>
            <person name="Ma J."/>
        </authorList>
    </citation>
    <scope>NUCLEOTIDE SEQUENCE [LARGE SCALE GENOMIC DNA]</scope>
    <source>
        <strain evidence="16">CCM 7403</strain>
    </source>
</reference>
<keyword evidence="5" id="KW-0963">Cytoplasm</keyword>
<reference evidence="14" key="4">
    <citation type="submission" date="2019-03" db="EMBL/GenBank/DDBJ databases">
        <authorList>
            <person name="Huang Y."/>
        </authorList>
    </citation>
    <scope>NUCLEOTIDE SEQUENCE</scope>
    <source>
        <strain evidence="14">JCM 16608</strain>
    </source>
</reference>
<evidence type="ECO:0000256" key="9">
    <source>
        <dbReference type="ARBA" id="ARBA00030757"/>
    </source>
</evidence>
<evidence type="ECO:0000256" key="4">
    <source>
        <dbReference type="ARBA" id="ARBA00013346"/>
    </source>
</evidence>